<dbReference type="PROSITE" id="PS51257">
    <property type="entry name" value="PROKAR_LIPOPROTEIN"/>
    <property type="match status" value="1"/>
</dbReference>
<comment type="caution">
    <text evidence="6">The sequence shown here is derived from an EMBL/GenBank/DDBJ whole genome shotgun (WGS) entry which is preliminary data.</text>
</comment>
<evidence type="ECO:0000256" key="1">
    <source>
        <dbReference type="ARBA" id="ARBA00010062"/>
    </source>
</evidence>
<dbReference type="STRING" id="1300349.I603_0754"/>
<keyword evidence="2 4" id="KW-0732">Signal</keyword>
<dbReference type="CDD" id="cd06339">
    <property type="entry name" value="PBP1_YraM_LppC_lipoprotein-like"/>
    <property type="match status" value="1"/>
</dbReference>
<feature type="domain" description="Leucine-binding protein" evidence="5">
    <location>
        <begin position="58"/>
        <end position="375"/>
    </location>
</feature>
<sequence length="389" mass="40993">MRAGRILAPRNLALAGAALLAAGCAVIPKVDVPDASAPPPPAPEPSATALPTDSGRHRIALLVPMSGETAEVGQAIANATTMALLDTNADNLRITTYDTSTGISAAARQAIADGNRLILGPLMGDAVPAVQSAARPAGVPVITFSNDTKVASSDVFVMGHDPEQSIRRSIEYARSRGASRFAALLPEGDYGERSASALDNALRDFGGALVGRESYARGNTSIVSAAQRLRAAGGYDAVLIADSARLGLEAADELQRDANPRTRLIGTDLWSGESLLARAASMDGAIFSAVSDQRYRRFADSYETRFGNRPYRVATLGYDAVLLTLRIAREWKVGTPFPKNELYDRGGFLGVDGPFRFARTGVAERALEVREVRGGDIIAVDPAPTGFGR</sequence>
<dbReference type="EMBL" id="LZYB01000001">
    <property type="protein sequence ID" value="OBV12623.1"/>
    <property type="molecule type" value="Genomic_DNA"/>
</dbReference>
<dbReference type="InterPro" id="IPR028081">
    <property type="entry name" value="Leu-bd"/>
</dbReference>
<dbReference type="Pfam" id="PF13458">
    <property type="entry name" value="Peripla_BP_6"/>
    <property type="match status" value="1"/>
</dbReference>
<dbReference type="InterPro" id="IPR051010">
    <property type="entry name" value="BCAA_transport"/>
</dbReference>
<name>A0A1A7BJ89_9SPHN</name>
<reference evidence="6 7" key="1">
    <citation type="submission" date="2016-06" db="EMBL/GenBank/DDBJ databases">
        <title>Genome sequence of Porphyrobacter dokdonensis DSW-74.</title>
        <authorList>
            <person name="Kim J.F."/>
            <person name="Song J.Y."/>
        </authorList>
    </citation>
    <scope>NUCLEOTIDE SEQUENCE [LARGE SCALE GENOMIC DNA]</scope>
    <source>
        <strain evidence="6 7">DSW-74</strain>
    </source>
</reference>
<accession>A0A1A7BJ89</accession>
<keyword evidence="6" id="KW-0675">Receptor</keyword>
<evidence type="ECO:0000256" key="4">
    <source>
        <dbReference type="SAM" id="SignalP"/>
    </source>
</evidence>
<feature type="signal peptide" evidence="4">
    <location>
        <begin position="1"/>
        <end position="21"/>
    </location>
</feature>
<feature type="chain" id="PRO_5008355045" evidence="4">
    <location>
        <begin position="22"/>
        <end position="389"/>
    </location>
</feature>
<dbReference type="GO" id="GO:0006865">
    <property type="term" value="P:amino acid transport"/>
    <property type="evidence" value="ECO:0007669"/>
    <property type="project" value="UniProtKB-KW"/>
</dbReference>
<evidence type="ECO:0000256" key="3">
    <source>
        <dbReference type="ARBA" id="ARBA00022970"/>
    </source>
</evidence>
<keyword evidence="7" id="KW-1185">Reference proteome</keyword>
<protein>
    <submittedName>
        <fullName evidence="6">Extracellular ligand-binding receptor</fullName>
    </submittedName>
</protein>
<proteinExistence type="inferred from homology"/>
<dbReference type="AlphaFoldDB" id="A0A1A7BJ89"/>
<evidence type="ECO:0000256" key="2">
    <source>
        <dbReference type="ARBA" id="ARBA00022729"/>
    </source>
</evidence>
<keyword evidence="3" id="KW-0029">Amino-acid transport</keyword>
<dbReference type="SUPFAM" id="SSF53822">
    <property type="entry name" value="Periplasmic binding protein-like I"/>
    <property type="match status" value="1"/>
</dbReference>
<evidence type="ECO:0000313" key="6">
    <source>
        <dbReference type="EMBL" id="OBV12623.1"/>
    </source>
</evidence>
<dbReference type="PANTHER" id="PTHR30483">
    <property type="entry name" value="LEUCINE-SPECIFIC-BINDING PROTEIN"/>
    <property type="match status" value="1"/>
</dbReference>
<dbReference type="PATRIC" id="fig|1300349.4.peg.748"/>
<dbReference type="Proteomes" id="UP000092484">
    <property type="component" value="Unassembled WGS sequence"/>
</dbReference>
<keyword evidence="3" id="KW-0813">Transport</keyword>
<dbReference type="Gene3D" id="3.40.50.2300">
    <property type="match status" value="2"/>
</dbReference>
<dbReference type="InterPro" id="IPR028082">
    <property type="entry name" value="Peripla_BP_I"/>
</dbReference>
<evidence type="ECO:0000313" key="7">
    <source>
        <dbReference type="Proteomes" id="UP000092484"/>
    </source>
</evidence>
<organism evidence="6 7">
    <name type="scientific">Erythrobacter dokdonensis DSW-74</name>
    <dbReference type="NCBI Taxonomy" id="1300349"/>
    <lineage>
        <taxon>Bacteria</taxon>
        <taxon>Pseudomonadati</taxon>
        <taxon>Pseudomonadota</taxon>
        <taxon>Alphaproteobacteria</taxon>
        <taxon>Sphingomonadales</taxon>
        <taxon>Erythrobacteraceae</taxon>
        <taxon>Erythrobacter/Porphyrobacter group</taxon>
        <taxon>Erythrobacter</taxon>
    </lineage>
</organism>
<dbReference type="PANTHER" id="PTHR30483:SF6">
    <property type="entry name" value="PERIPLASMIC BINDING PROTEIN OF ABC TRANSPORTER FOR NATURAL AMINO ACIDS"/>
    <property type="match status" value="1"/>
</dbReference>
<gene>
    <name evidence="6" type="ORF">I603_0754</name>
</gene>
<comment type="similarity">
    <text evidence="1">Belongs to the leucine-binding protein family.</text>
</comment>
<evidence type="ECO:0000259" key="5">
    <source>
        <dbReference type="Pfam" id="PF13458"/>
    </source>
</evidence>